<dbReference type="Proteomes" id="UP000271162">
    <property type="component" value="Unassembled WGS sequence"/>
</dbReference>
<evidence type="ECO:0000313" key="1">
    <source>
        <dbReference type="EMBL" id="VDL68457.1"/>
    </source>
</evidence>
<organism evidence="3">
    <name type="scientific">Nippostrongylus brasiliensis</name>
    <name type="common">Rat hookworm</name>
    <dbReference type="NCBI Taxonomy" id="27835"/>
    <lineage>
        <taxon>Eukaryota</taxon>
        <taxon>Metazoa</taxon>
        <taxon>Ecdysozoa</taxon>
        <taxon>Nematoda</taxon>
        <taxon>Chromadorea</taxon>
        <taxon>Rhabditida</taxon>
        <taxon>Rhabditina</taxon>
        <taxon>Rhabditomorpha</taxon>
        <taxon>Strongyloidea</taxon>
        <taxon>Heligmosomidae</taxon>
        <taxon>Nippostrongylus</taxon>
    </lineage>
</organism>
<dbReference type="EMBL" id="UYSL01010130">
    <property type="protein sequence ID" value="VDL68457.1"/>
    <property type="molecule type" value="Genomic_DNA"/>
</dbReference>
<gene>
    <name evidence="1" type="ORF">NBR_LOCUS4868</name>
</gene>
<reference evidence="3" key="1">
    <citation type="submission" date="2017-02" db="UniProtKB">
        <authorList>
            <consortium name="WormBaseParasite"/>
        </authorList>
    </citation>
    <scope>IDENTIFICATION</scope>
</reference>
<dbReference type="WBParaSite" id="NBR_0000486701-mRNA-1">
    <property type="protein sequence ID" value="NBR_0000486701-mRNA-1"/>
    <property type="gene ID" value="NBR_0000486701"/>
</dbReference>
<keyword evidence="2" id="KW-1185">Reference proteome</keyword>
<name>A0A0N4XQR5_NIPBR</name>
<proteinExistence type="predicted"/>
<dbReference type="AlphaFoldDB" id="A0A0N4XQR5"/>
<sequence length="124" mass="13693">MEMRRRGWTERARTSPEWEAGEPFACLTLQRVSVGYVAREAYVSKVKLGIGHLELADLMVQTKHPLLSTRGMFGGSKPLSASCPDLSSAPLPNPSLSSSLPSKSYLEGSFQCLFILLCFKPTTW</sequence>
<accession>A0A0N4XQR5</accession>
<protein>
    <submittedName>
        <fullName evidence="1 3">Uncharacterized protein</fullName>
    </submittedName>
</protein>
<evidence type="ECO:0000313" key="3">
    <source>
        <dbReference type="WBParaSite" id="NBR_0000486701-mRNA-1"/>
    </source>
</evidence>
<reference evidence="1 2" key="2">
    <citation type="submission" date="2018-11" db="EMBL/GenBank/DDBJ databases">
        <authorList>
            <consortium name="Pathogen Informatics"/>
        </authorList>
    </citation>
    <scope>NUCLEOTIDE SEQUENCE [LARGE SCALE GENOMIC DNA]</scope>
</reference>
<evidence type="ECO:0000313" key="2">
    <source>
        <dbReference type="Proteomes" id="UP000271162"/>
    </source>
</evidence>